<feature type="transmembrane region" description="Helical" evidence="3">
    <location>
        <begin position="427"/>
        <end position="445"/>
    </location>
</feature>
<feature type="transmembrane region" description="Helical" evidence="3">
    <location>
        <begin position="254"/>
        <end position="274"/>
    </location>
</feature>
<sequence>MREAPARPKFIDFLGVGAEPEYPQSGPISSPTFHDFFSTESEHQRLPDADEAPTRSATALRDVHSRQSNPHGYSRHDSTHTGSGSTSGGPRFSDHNSHGAGPSRRAGMDHWLQPSRGCELLTLKTGPRCQNTSRGIAADIHLTSPPAAIVILDCNHLGTSSDDESSSSDNTSSTATAVNQRSQSSVPLNMQSSTVSDGYIHAPNRSRQDGHCHVRLKLDKRTLLRKIRIAALTLFVDLGLPIALYFILRVQMEPVYALMIAGVPPLITVIVKMVAFGSFDILGIMAFLAFTISAVVALATGDARVLLLEKSIVTGVLGTCFLITLAPIQFTYTKGVNKYFESRPAVHFIIQELVPLEQAIIVPARGNKPAVIWDRWEKIYTKQTRYAFDVVVLTALWGVILFLEFLGRFFMVMSPMDVDQVVQYGNLWFALCSVIGAIITALYVLPMVKRFSPQLEELEDQVEAARHEAGYFEEELIEIKQVVPT</sequence>
<keyword evidence="3" id="KW-1133">Transmembrane helix</keyword>
<comment type="caution">
    <text evidence="4">The sequence shown here is derived from an EMBL/GenBank/DDBJ whole genome shotgun (WGS) entry which is preliminary data.</text>
</comment>
<dbReference type="VEuPathDB" id="FungiDB:SeMB42_g07977"/>
<dbReference type="Proteomes" id="UP000317494">
    <property type="component" value="Unassembled WGS sequence"/>
</dbReference>
<feature type="transmembrane region" description="Helical" evidence="3">
    <location>
        <begin position="312"/>
        <end position="333"/>
    </location>
</feature>
<dbReference type="AlphaFoldDB" id="A0A507BXT2"/>
<keyword evidence="5" id="KW-1185">Reference proteome</keyword>
<evidence type="ECO:0000256" key="1">
    <source>
        <dbReference type="SAM" id="Coils"/>
    </source>
</evidence>
<gene>
    <name evidence="4" type="ORF">SeMB42_g07977</name>
</gene>
<feature type="region of interest" description="Disordered" evidence="2">
    <location>
        <begin position="160"/>
        <end position="191"/>
    </location>
</feature>
<protein>
    <submittedName>
        <fullName evidence="4">Uncharacterized protein</fullName>
    </submittedName>
</protein>
<name>A0A507BXT2_9FUNG</name>
<evidence type="ECO:0000256" key="2">
    <source>
        <dbReference type="SAM" id="MobiDB-lite"/>
    </source>
</evidence>
<organism evidence="4 5">
    <name type="scientific">Synchytrium endobioticum</name>
    <dbReference type="NCBI Taxonomy" id="286115"/>
    <lineage>
        <taxon>Eukaryota</taxon>
        <taxon>Fungi</taxon>
        <taxon>Fungi incertae sedis</taxon>
        <taxon>Chytridiomycota</taxon>
        <taxon>Chytridiomycota incertae sedis</taxon>
        <taxon>Chytridiomycetes</taxon>
        <taxon>Synchytriales</taxon>
        <taxon>Synchytriaceae</taxon>
        <taxon>Synchytrium</taxon>
    </lineage>
</organism>
<keyword evidence="3" id="KW-0812">Transmembrane</keyword>
<proteinExistence type="predicted"/>
<evidence type="ECO:0000256" key="3">
    <source>
        <dbReference type="SAM" id="Phobius"/>
    </source>
</evidence>
<feature type="coiled-coil region" evidence="1">
    <location>
        <begin position="448"/>
        <end position="475"/>
    </location>
</feature>
<feature type="transmembrane region" description="Helical" evidence="3">
    <location>
        <begin position="386"/>
        <end position="407"/>
    </location>
</feature>
<keyword evidence="1" id="KW-0175">Coiled coil</keyword>
<keyword evidence="3" id="KW-0472">Membrane</keyword>
<evidence type="ECO:0000313" key="5">
    <source>
        <dbReference type="Proteomes" id="UP000317494"/>
    </source>
</evidence>
<reference evidence="4 5" key="1">
    <citation type="journal article" date="2019" name="Sci. Rep.">
        <title>Comparative genomics of chytrid fungi reveal insights into the obligate biotrophic and pathogenic lifestyle of Synchytrium endobioticum.</title>
        <authorList>
            <person name="van de Vossenberg B.T.L.H."/>
            <person name="Warris S."/>
            <person name="Nguyen H.D.T."/>
            <person name="van Gent-Pelzer M.P.E."/>
            <person name="Joly D.L."/>
            <person name="van de Geest H.C."/>
            <person name="Bonants P.J.M."/>
            <person name="Smith D.S."/>
            <person name="Levesque C.A."/>
            <person name="van der Lee T.A.J."/>
        </authorList>
    </citation>
    <scope>NUCLEOTIDE SEQUENCE [LARGE SCALE GENOMIC DNA]</scope>
    <source>
        <strain evidence="4 5">MB42</strain>
    </source>
</reference>
<accession>A0A507BXT2</accession>
<feature type="transmembrane region" description="Helical" evidence="3">
    <location>
        <begin position="281"/>
        <end position="300"/>
    </location>
</feature>
<feature type="transmembrane region" description="Helical" evidence="3">
    <location>
        <begin position="227"/>
        <end position="248"/>
    </location>
</feature>
<feature type="compositionally biased region" description="Polar residues" evidence="2">
    <location>
        <begin position="175"/>
        <end position="191"/>
    </location>
</feature>
<dbReference type="EMBL" id="QEAN01000722">
    <property type="protein sequence ID" value="TPX30093.1"/>
    <property type="molecule type" value="Genomic_DNA"/>
</dbReference>
<feature type="region of interest" description="Disordered" evidence="2">
    <location>
        <begin position="17"/>
        <end position="110"/>
    </location>
</feature>
<evidence type="ECO:0000313" key="4">
    <source>
        <dbReference type="EMBL" id="TPX30093.1"/>
    </source>
</evidence>